<feature type="coiled-coil region" evidence="1">
    <location>
        <begin position="884"/>
        <end position="1069"/>
    </location>
</feature>
<name>A0A8H7DZP5_9EURO</name>
<feature type="compositionally biased region" description="Polar residues" evidence="2">
    <location>
        <begin position="330"/>
        <end position="346"/>
    </location>
</feature>
<comment type="caution">
    <text evidence="3">The sequence shown here is derived from an EMBL/GenBank/DDBJ whole genome shotgun (WGS) entry which is preliminary data.</text>
</comment>
<evidence type="ECO:0000256" key="2">
    <source>
        <dbReference type="SAM" id="MobiDB-lite"/>
    </source>
</evidence>
<feature type="region of interest" description="Disordered" evidence="2">
    <location>
        <begin position="1478"/>
        <end position="1640"/>
    </location>
</feature>
<sequence length="1640" mass="182573">MSEDGRPQSESPGMPNVPHLSMNHPQSDDTEVPAKVMVRPISSGSNGSQNFTFGVPRNRNIHIAKKHSANLLDFPQGELSSNPDAGKPTDGEAVAARGNNQRSPAAQPPNDHTGHKRQSPGLRDIHTNLSHVSEPLPADPLENSEATQDVMRGNLELTTRQPSKRTSVPETSRRTILTNSPELRLDSISVLPVSRAGAGLDKYRADGSEQANSGHAKFIDLSPNIATNAEPSRSSEHNSYRKETQSVVDLTDDDRLNENRHLSSQSICKEDSPAHIELSNKSRVTPCSEQGRRTPRIVAGDRGIVGSPHLSPKTPALRARNEGVGKNRTLKQQQPSLLPSNNSAVSANRVPSEEDLYFLLLHRYRKREHTEKQLAARLRQVEAENTNLCEAAREYQRQLQDLGASSSRQAAEIRAQKMVINDIKNGYAKIKDYMTMVYNDQENLKAKAISMGQEKRALRDEHDRIHQAIEEAIDTTTSSSHAINKLKTHLLEVRHDAAYFEETANKAQLKLHGEQQLLVQERQKSRKYENHIVDITRQQDRLSLVIKQEQQHILNALNSIQGKLTGLEVDRATAAVPPTLPALDQCVKMLSALVKVETASPVDVADMIQVVNALAKSFDSSKKQFEESLQKATTARANADGHLLSQITQHFNELARDSTNQDEIAELRETKNLLEERVRGIQNMLLEIGKGKVSSEKREEHARAGNDKLLDELSKSRELALTAKKDSGLMKQHQNLLIRYTGANTALVEIKQKIDGKDGMLQAQEQQIQNLSDQLGYARIDQQKSVEEVQELSKRLLEHVDTTNREERQMLTEREMCIRNLREELTTLRNNCDNQVEELKQVKLAHLASLQELDESRSRLSQAIRDCDGAKSTIDDLNFQVAQMDDLRKQADRASSLALECEANSGVIADLRQKLESFETMHQQLHDHRIDAENKSIEISELNTRLQTAEATNKQVSTLITELHECKEETRRLRGAQDRVGLLESQIHQKNEQIDQLNIKAAHYNDTLRKIDDLQKQLSTSKDECELTRLTLKTTREETARMPMLENETRAQKDEIQQLKAKLTEAEKICTDVPKMQAQMDQFSVTFSDLKRDLEEAHRNSGELQSTKATNASLRRTIMELQNQAAVAEQRGDSVKCLSEELQQKNAQITALRIELDRYHAESQLQKASRQAEMEDLLGKDSFPETSRLAENNLVQNDSGATNKGPTSMEQETRHADQEKTTSRKIRKSANRSASNPEARTVEPDLGKDFSEVRHLGADAVPMALTKHASGSHASAERNLDEVTLVPESQQRAQERHLCSPPRNAQGRLKGIIMSSSPLSDIGELFDPSDQDLATASRDVKTQVHRNELGDAGLENSVAAIEQTLDEEDSLSNEGHNGNGSRRQTYNCEKLSQDGRPPSSSYGEPLLLDDLEGVGSLQTSGSGNIAPSTQSNPGTQDILTSPLPTLPRGLLKINMQGRPKVTPLPRPDMKLLDANERSKYLPNHSSPQRVRSSESGSQTSTRRPLQDLGDDVNTARPATPPLPVKEKHQPNSAIKRKSEAAGISDETTPKGKKRARRNLSNMEVRIRQGTTSQSLSSSTTDKAGQSMTRLRQSSNSTAGSRCTIVGKNAPAPGNRKQGPQKSRGGLKSQRYNERFGTQRD</sequence>
<proteinExistence type="predicted"/>
<gene>
    <name evidence="3" type="ORF">GJ744_001153</name>
</gene>
<organism evidence="3 4">
    <name type="scientific">Endocarpon pusillum</name>
    <dbReference type="NCBI Taxonomy" id="364733"/>
    <lineage>
        <taxon>Eukaryota</taxon>
        <taxon>Fungi</taxon>
        <taxon>Dikarya</taxon>
        <taxon>Ascomycota</taxon>
        <taxon>Pezizomycotina</taxon>
        <taxon>Eurotiomycetes</taxon>
        <taxon>Chaetothyriomycetidae</taxon>
        <taxon>Verrucariales</taxon>
        <taxon>Verrucariaceae</taxon>
        <taxon>Endocarpon</taxon>
    </lineage>
</organism>
<dbReference type="OrthoDB" id="4201669at2759"/>
<feature type="compositionally biased region" description="Polar residues" evidence="2">
    <location>
        <begin position="1372"/>
        <end position="1387"/>
    </location>
</feature>
<feature type="compositionally biased region" description="Polar residues" evidence="2">
    <location>
        <begin position="1483"/>
        <end position="1503"/>
    </location>
</feature>
<reference evidence="3" key="1">
    <citation type="submission" date="2020-02" db="EMBL/GenBank/DDBJ databases">
        <authorList>
            <person name="Palmer J.M."/>
        </authorList>
    </citation>
    <scope>NUCLEOTIDE SEQUENCE</scope>
    <source>
        <strain evidence="3">EPUS1.4</strain>
        <tissue evidence="3">Thallus</tissue>
    </source>
</reference>
<feature type="compositionally biased region" description="Polar residues" evidence="2">
    <location>
        <begin position="1416"/>
        <end position="1443"/>
    </location>
</feature>
<feature type="region of interest" description="Disordered" evidence="2">
    <location>
        <begin position="226"/>
        <end position="246"/>
    </location>
</feature>
<feature type="region of interest" description="Disordered" evidence="2">
    <location>
        <begin position="1366"/>
        <end position="1447"/>
    </location>
</feature>
<protein>
    <submittedName>
        <fullName evidence="3">Uncharacterized protein</fullName>
    </submittedName>
</protein>
<feature type="region of interest" description="Disordered" evidence="2">
    <location>
        <begin position="74"/>
        <end position="123"/>
    </location>
</feature>
<dbReference type="Proteomes" id="UP000606974">
    <property type="component" value="Unassembled WGS sequence"/>
</dbReference>
<dbReference type="EMBL" id="JAACFV010000115">
    <property type="protein sequence ID" value="KAF7505224.1"/>
    <property type="molecule type" value="Genomic_DNA"/>
</dbReference>
<evidence type="ECO:0000313" key="4">
    <source>
        <dbReference type="Proteomes" id="UP000606974"/>
    </source>
</evidence>
<evidence type="ECO:0000313" key="3">
    <source>
        <dbReference type="EMBL" id="KAF7505224.1"/>
    </source>
</evidence>
<feature type="coiled-coil region" evidence="1">
    <location>
        <begin position="818"/>
        <end position="845"/>
    </location>
</feature>
<feature type="region of interest" description="Disordered" evidence="2">
    <location>
        <begin position="1190"/>
        <end position="1248"/>
    </location>
</feature>
<feature type="compositionally biased region" description="Polar residues" evidence="2">
    <location>
        <begin position="156"/>
        <end position="174"/>
    </location>
</feature>
<feature type="compositionally biased region" description="Basic and acidic residues" evidence="2">
    <location>
        <begin position="1630"/>
        <end position="1640"/>
    </location>
</feature>
<feature type="compositionally biased region" description="Basic and acidic residues" evidence="2">
    <location>
        <begin position="1211"/>
        <end position="1222"/>
    </location>
</feature>
<accession>A0A8H7DZP5</accession>
<feature type="region of interest" description="Disordered" evidence="2">
    <location>
        <begin position="300"/>
        <end position="346"/>
    </location>
</feature>
<feature type="compositionally biased region" description="Basic and acidic residues" evidence="2">
    <location>
        <begin position="233"/>
        <end position="244"/>
    </location>
</feature>
<feature type="compositionally biased region" description="Polar residues" evidence="2">
    <location>
        <begin position="1190"/>
        <end position="1210"/>
    </location>
</feature>
<feature type="compositionally biased region" description="Polar residues" evidence="2">
    <location>
        <begin position="42"/>
        <end position="52"/>
    </location>
</feature>
<feature type="coiled-coil region" evidence="1">
    <location>
        <begin position="1104"/>
        <end position="1162"/>
    </location>
</feature>
<feature type="compositionally biased region" description="Low complexity" evidence="2">
    <location>
        <begin position="1570"/>
        <end position="1580"/>
    </location>
</feature>
<keyword evidence="4" id="KW-1185">Reference proteome</keyword>
<feature type="region of interest" description="Disordered" evidence="2">
    <location>
        <begin position="152"/>
        <end position="174"/>
    </location>
</feature>
<feature type="compositionally biased region" description="Polar residues" evidence="2">
    <location>
        <begin position="1581"/>
        <end position="1600"/>
    </location>
</feature>
<keyword evidence="1" id="KW-0175">Coiled coil</keyword>
<feature type="region of interest" description="Disordered" evidence="2">
    <location>
        <begin position="1"/>
        <end position="53"/>
    </location>
</feature>
<evidence type="ECO:0000256" key="1">
    <source>
        <dbReference type="SAM" id="Coils"/>
    </source>
</evidence>